<dbReference type="EMBL" id="KZ679126">
    <property type="protein sequence ID" value="PTB81915.1"/>
    <property type="molecule type" value="Genomic_DNA"/>
</dbReference>
<keyword evidence="2" id="KW-1185">Reference proteome</keyword>
<proteinExistence type="predicted"/>
<dbReference type="AlphaFoldDB" id="A0A2T4CK24"/>
<evidence type="ECO:0000313" key="1">
    <source>
        <dbReference type="EMBL" id="PTB81915.1"/>
    </source>
</evidence>
<dbReference type="Proteomes" id="UP000240760">
    <property type="component" value="Unassembled WGS sequence"/>
</dbReference>
<gene>
    <name evidence="1" type="ORF">M440DRAFT_1026776</name>
</gene>
<protein>
    <submittedName>
        <fullName evidence="1">Uncharacterized protein</fullName>
    </submittedName>
</protein>
<sequence length="103" mass="11478">MYRASRWVSILQRPCCLVASVSFLPLERMPPEASPILVGGRAELARTGVRSTKSSPTMRWLSQVYALEKETSTNNDTHSSPHASRLTDLFLKQGPCSTTRIFP</sequence>
<organism evidence="1 2">
    <name type="scientific">Trichoderma longibrachiatum ATCC 18648</name>
    <dbReference type="NCBI Taxonomy" id="983965"/>
    <lineage>
        <taxon>Eukaryota</taxon>
        <taxon>Fungi</taxon>
        <taxon>Dikarya</taxon>
        <taxon>Ascomycota</taxon>
        <taxon>Pezizomycotina</taxon>
        <taxon>Sordariomycetes</taxon>
        <taxon>Hypocreomycetidae</taxon>
        <taxon>Hypocreales</taxon>
        <taxon>Hypocreaceae</taxon>
        <taxon>Trichoderma</taxon>
    </lineage>
</organism>
<name>A0A2T4CK24_TRILO</name>
<reference evidence="1 2" key="1">
    <citation type="submission" date="2016-07" db="EMBL/GenBank/DDBJ databases">
        <title>Multiple horizontal gene transfer events from other fungi enriched the ability of initially mycotrophic Trichoderma (Ascomycota) to feed on dead plant biomass.</title>
        <authorList>
            <consortium name="DOE Joint Genome Institute"/>
            <person name="Aerts A."/>
            <person name="Atanasova L."/>
            <person name="Chenthamara K."/>
            <person name="Zhang J."/>
            <person name="Grujic M."/>
            <person name="Henrissat B."/>
            <person name="Kuo A."/>
            <person name="Salamov A."/>
            <person name="Lipzen A."/>
            <person name="Labutti K."/>
            <person name="Barry K."/>
            <person name="Miao Y."/>
            <person name="Rahimi M.J."/>
            <person name="Shen Q."/>
            <person name="Grigoriev I.V."/>
            <person name="Kubicek C.P."/>
            <person name="Druzhinina I.S."/>
        </authorList>
    </citation>
    <scope>NUCLEOTIDE SEQUENCE [LARGE SCALE GENOMIC DNA]</scope>
    <source>
        <strain evidence="1 2">ATCC 18648</strain>
    </source>
</reference>
<evidence type="ECO:0000313" key="2">
    <source>
        <dbReference type="Proteomes" id="UP000240760"/>
    </source>
</evidence>
<accession>A0A2T4CK24</accession>